<evidence type="ECO:0000313" key="5">
    <source>
        <dbReference type="Proteomes" id="UP000199073"/>
    </source>
</evidence>
<sequence>MTEQESDQVTARFFSAGKNELDNMILAAAATEIEMLPFKTIASRNKIACDTIITGVGPVAAAIEITRWLCEHSRPSLVLNFGVAGAYLGDALSRARLLDICLAHREWFGDLGICTDRGTVPLDTSIAGEIVCELDRGLRERVRKILKLRGHRFLEGDFVTVSGVSATNKRGKQLQGRFNGLCENMEGASVARACETFAVPVVEIRAVSNYVTDRDLSSWKLAEACSVIARVSAEIITDLNSDEEK</sequence>
<comment type="function">
    <text evidence="1">Catalyzes the hydrolysis of futalosine (FL) to dehypoxanthine futalosine (DHFL) and hypoxanthine, a step in the biosynthesis of menaquinone (MK, vitamin K2).</text>
</comment>
<reference evidence="4 5" key="1">
    <citation type="submission" date="2016-10" db="EMBL/GenBank/DDBJ databases">
        <authorList>
            <person name="de Groot N.N."/>
        </authorList>
    </citation>
    <scope>NUCLEOTIDE SEQUENCE [LARGE SCALE GENOMIC DNA]</scope>
    <source>
        <strain evidence="4 5">DSM 12130</strain>
    </source>
</reference>
<dbReference type="GO" id="GO:0009116">
    <property type="term" value="P:nucleoside metabolic process"/>
    <property type="evidence" value="ECO:0007669"/>
    <property type="project" value="InterPro"/>
</dbReference>
<dbReference type="STRING" id="91360.SAMN05660330_03069"/>
<accession>A0A1H0TH31</accession>
<dbReference type="PANTHER" id="PTHR46832">
    <property type="entry name" value="5'-METHYLTHIOADENOSINE/S-ADENOSYLHOMOCYSTEINE NUCLEOSIDASE"/>
    <property type="match status" value="1"/>
</dbReference>
<dbReference type="GO" id="GO:0008782">
    <property type="term" value="F:adenosylhomocysteine nucleosidase activity"/>
    <property type="evidence" value="ECO:0007669"/>
    <property type="project" value="TreeGrafter"/>
</dbReference>
<dbReference type="CDD" id="cd17766">
    <property type="entry name" value="futalosine_nucleosidase_MqnB"/>
    <property type="match status" value="1"/>
</dbReference>
<keyword evidence="5" id="KW-1185">Reference proteome</keyword>
<dbReference type="SUPFAM" id="SSF53167">
    <property type="entry name" value="Purine and uridine phosphorylases"/>
    <property type="match status" value="1"/>
</dbReference>
<keyword evidence="1" id="KW-0474">Menaquinone biosynthesis</keyword>
<dbReference type="OrthoDB" id="9788270at2"/>
<dbReference type="RefSeq" id="WP_092224383.1">
    <property type="nucleotide sequence ID" value="NZ_FNJI01000024.1"/>
</dbReference>
<dbReference type="Gene3D" id="3.40.50.1580">
    <property type="entry name" value="Nucleoside phosphorylase domain"/>
    <property type="match status" value="1"/>
</dbReference>
<dbReference type="Pfam" id="PF01048">
    <property type="entry name" value="PNP_UDP_1"/>
    <property type="match status" value="1"/>
</dbReference>
<dbReference type="EMBL" id="FNJI01000024">
    <property type="protein sequence ID" value="SDP52878.1"/>
    <property type="molecule type" value="Genomic_DNA"/>
</dbReference>
<evidence type="ECO:0000256" key="2">
    <source>
        <dbReference type="NCBIfam" id="TIGR03664"/>
    </source>
</evidence>
<evidence type="ECO:0000256" key="1">
    <source>
        <dbReference type="HAMAP-Rule" id="MF_00991"/>
    </source>
</evidence>
<dbReference type="GO" id="GO:0008930">
    <property type="term" value="F:methylthioadenosine nucleosidase activity"/>
    <property type="evidence" value="ECO:0007669"/>
    <property type="project" value="TreeGrafter"/>
</dbReference>
<comment type="catalytic activity">
    <reaction evidence="1">
        <text>futalosine + H2O = dehypoxanthine futalosine + hypoxanthine</text>
        <dbReference type="Rhea" id="RHEA:25904"/>
        <dbReference type="ChEBI" id="CHEBI:15377"/>
        <dbReference type="ChEBI" id="CHEBI:17368"/>
        <dbReference type="ChEBI" id="CHEBI:58863"/>
        <dbReference type="ChEBI" id="CHEBI:58864"/>
        <dbReference type="EC" id="3.2.2.26"/>
    </reaction>
</comment>
<dbReference type="Proteomes" id="UP000199073">
    <property type="component" value="Unassembled WGS sequence"/>
</dbReference>
<dbReference type="InterPro" id="IPR000845">
    <property type="entry name" value="Nucleoside_phosphorylase_d"/>
</dbReference>
<comment type="pathway">
    <text evidence="1">Quinol/quinone metabolism; menaquinone biosynthesis.</text>
</comment>
<dbReference type="GO" id="GO:0005829">
    <property type="term" value="C:cytosol"/>
    <property type="evidence" value="ECO:0007669"/>
    <property type="project" value="TreeGrafter"/>
</dbReference>
<dbReference type="HAMAP" id="MF_00991">
    <property type="entry name" value="MqnB"/>
    <property type="match status" value="1"/>
</dbReference>
<protein>
    <recommendedName>
        <fullName evidence="1 2">Futalosine hydrolase</fullName>
        <shortName evidence="1">FL hydrolase</shortName>
        <ecNumber evidence="1 2">3.2.2.26</ecNumber>
    </recommendedName>
    <alternativeName>
        <fullName evidence="1">Futalosine nucleosidase</fullName>
    </alternativeName>
    <alternativeName>
        <fullName evidence="1">Menaquinone biosynthetic enzyme MqnB</fullName>
    </alternativeName>
</protein>
<name>A0A1H0TH31_9BACT</name>
<dbReference type="GO" id="GO:0019284">
    <property type="term" value="P:L-methionine salvage from S-adenosylmethionine"/>
    <property type="evidence" value="ECO:0007669"/>
    <property type="project" value="TreeGrafter"/>
</dbReference>
<comment type="similarity">
    <text evidence="1">Belongs to the PNP/UDP phosphorylase family. Futalosine hydrolase subfamily.</text>
</comment>
<dbReference type="GO" id="GO:0009234">
    <property type="term" value="P:menaquinone biosynthetic process"/>
    <property type="evidence" value="ECO:0007669"/>
    <property type="project" value="UniProtKB-UniRule"/>
</dbReference>
<dbReference type="PANTHER" id="PTHR46832:SF2">
    <property type="entry name" value="FUTALOSINE HYDROLASE"/>
    <property type="match status" value="1"/>
</dbReference>
<keyword evidence="1 4" id="KW-0378">Hydrolase</keyword>
<evidence type="ECO:0000259" key="3">
    <source>
        <dbReference type="Pfam" id="PF01048"/>
    </source>
</evidence>
<feature type="domain" description="Nucleoside phosphorylase" evidence="3">
    <location>
        <begin position="54"/>
        <end position="235"/>
    </location>
</feature>
<dbReference type="EC" id="3.2.2.26" evidence="1 2"/>
<dbReference type="AlphaFoldDB" id="A0A1H0TH31"/>
<evidence type="ECO:0000313" key="4">
    <source>
        <dbReference type="EMBL" id="SDP52878.1"/>
    </source>
</evidence>
<dbReference type="UniPathway" id="UPA00079"/>
<dbReference type="InterPro" id="IPR019963">
    <property type="entry name" value="FL_hydrolase_MqnB"/>
</dbReference>
<dbReference type="InterPro" id="IPR035994">
    <property type="entry name" value="Nucleoside_phosphorylase_sf"/>
</dbReference>
<organism evidence="4 5">
    <name type="scientific">Desulforhopalus singaporensis</name>
    <dbReference type="NCBI Taxonomy" id="91360"/>
    <lineage>
        <taxon>Bacteria</taxon>
        <taxon>Pseudomonadati</taxon>
        <taxon>Thermodesulfobacteriota</taxon>
        <taxon>Desulfobulbia</taxon>
        <taxon>Desulfobulbales</taxon>
        <taxon>Desulfocapsaceae</taxon>
        <taxon>Desulforhopalus</taxon>
    </lineage>
</organism>
<proteinExistence type="inferred from homology"/>
<gene>
    <name evidence="1" type="primary">mqnB</name>
    <name evidence="4" type="ORF">SAMN05660330_03069</name>
</gene>
<dbReference type="NCBIfam" id="TIGR03664">
    <property type="entry name" value="fut_nucase"/>
    <property type="match status" value="1"/>
</dbReference>